<evidence type="ECO:0000313" key="2">
    <source>
        <dbReference type="Proteomes" id="UP001054945"/>
    </source>
</evidence>
<reference evidence="1 2" key="1">
    <citation type="submission" date="2021-06" db="EMBL/GenBank/DDBJ databases">
        <title>Caerostris extrusa draft genome.</title>
        <authorList>
            <person name="Kono N."/>
            <person name="Arakawa K."/>
        </authorList>
    </citation>
    <scope>NUCLEOTIDE SEQUENCE [LARGE SCALE GENOMIC DNA]</scope>
</reference>
<protein>
    <submittedName>
        <fullName evidence="1">Uncharacterized protein</fullName>
    </submittedName>
</protein>
<dbReference type="AlphaFoldDB" id="A0AAV4NNI1"/>
<evidence type="ECO:0000313" key="1">
    <source>
        <dbReference type="EMBL" id="GIX85325.1"/>
    </source>
</evidence>
<proteinExistence type="predicted"/>
<keyword evidence="2" id="KW-1185">Reference proteome</keyword>
<dbReference type="Proteomes" id="UP001054945">
    <property type="component" value="Unassembled WGS sequence"/>
</dbReference>
<dbReference type="EMBL" id="BPLR01021051">
    <property type="protein sequence ID" value="GIX85325.1"/>
    <property type="molecule type" value="Genomic_DNA"/>
</dbReference>
<comment type="caution">
    <text evidence="1">The sequence shown here is derived from an EMBL/GenBank/DDBJ whole genome shotgun (WGS) entry which is preliminary data.</text>
</comment>
<name>A0AAV4NNI1_CAEEX</name>
<gene>
    <name evidence="1" type="ORF">CEXT_235091</name>
</gene>
<accession>A0AAV4NNI1</accession>
<organism evidence="1 2">
    <name type="scientific">Caerostris extrusa</name>
    <name type="common">Bark spider</name>
    <name type="synonym">Caerostris bankana</name>
    <dbReference type="NCBI Taxonomy" id="172846"/>
    <lineage>
        <taxon>Eukaryota</taxon>
        <taxon>Metazoa</taxon>
        <taxon>Ecdysozoa</taxon>
        <taxon>Arthropoda</taxon>
        <taxon>Chelicerata</taxon>
        <taxon>Arachnida</taxon>
        <taxon>Araneae</taxon>
        <taxon>Araneomorphae</taxon>
        <taxon>Entelegynae</taxon>
        <taxon>Araneoidea</taxon>
        <taxon>Araneidae</taxon>
        <taxon>Caerostris</taxon>
    </lineage>
</organism>
<sequence>MDFSLTALAHMSSTPGSTMRPRDSTRHLFITSSNYFTGDKGLEISVDSKFTWQFACGDPHLAFSLYRESRCRRRMLVKSLYLTGI</sequence>